<dbReference type="AlphaFoldDB" id="A0A977KZR4"/>
<proteinExistence type="predicted"/>
<gene>
    <name evidence="1" type="ORF">KA717_39630</name>
</gene>
<dbReference type="KEGG" id="wna:KA717_39630"/>
<name>A0A977KZR4_9CYAN</name>
<dbReference type="Proteomes" id="UP001065613">
    <property type="component" value="Chromosome"/>
</dbReference>
<evidence type="ECO:0000313" key="1">
    <source>
        <dbReference type="EMBL" id="UXE61380.1"/>
    </source>
</evidence>
<reference evidence="1" key="1">
    <citation type="submission" date="2021-04" db="EMBL/GenBank/DDBJ databases">
        <title>Genome sequence of Woronichinia naegeliana from Washington state freshwater lake bloom.</title>
        <authorList>
            <person name="Dreher T.W."/>
        </authorList>
    </citation>
    <scope>NUCLEOTIDE SEQUENCE</scope>
    <source>
        <strain evidence="1">WA131</strain>
    </source>
</reference>
<accession>A0A977KZR4</accession>
<organism evidence="1">
    <name type="scientific">Woronichinia naegeliana WA131</name>
    <dbReference type="NCBI Taxonomy" id="2824559"/>
    <lineage>
        <taxon>Bacteria</taxon>
        <taxon>Bacillati</taxon>
        <taxon>Cyanobacteriota</taxon>
        <taxon>Cyanophyceae</taxon>
        <taxon>Synechococcales</taxon>
        <taxon>Coelosphaeriaceae</taxon>
        <taxon>Woronichinia</taxon>
    </lineage>
</organism>
<protein>
    <submittedName>
        <fullName evidence="1">Uncharacterized protein</fullName>
    </submittedName>
</protein>
<sequence>MSLVKPTITMYQVFDEAGDWIGFLPRSFSKPLQMGEEMFDEFSPRIWQVVSVKGVKVLVSPC</sequence>
<dbReference type="EMBL" id="CP073041">
    <property type="protein sequence ID" value="UXE61380.1"/>
    <property type="molecule type" value="Genomic_DNA"/>
</dbReference>